<feature type="chain" id="PRO_5032919231" evidence="1">
    <location>
        <begin position="25"/>
        <end position="856"/>
    </location>
</feature>
<organism evidence="2 3">
    <name type="scientific">Symbiodinium pilosum</name>
    <name type="common">Dinoflagellate</name>
    <dbReference type="NCBI Taxonomy" id="2952"/>
    <lineage>
        <taxon>Eukaryota</taxon>
        <taxon>Sar</taxon>
        <taxon>Alveolata</taxon>
        <taxon>Dinophyceae</taxon>
        <taxon>Suessiales</taxon>
        <taxon>Symbiodiniaceae</taxon>
        <taxon>Symbiodinium</taxon>
    </lineage>
</organism>
<proteinExistence type="predicted"/>
<accession>A0A812X0I0</accession>
<sequence>MAGRLLPALCLIAVWTLSTRLLNGFVAPKGTNKLRARTVRSAGGESEYSYDPFPWALDFSIPQDETEQVLELCDMNTVWPGNVGSIDREGFRARLKGRGARSDKAIDTVFNAFAGGTWLATNRDAVEELLQKCRSGGKVDASPLGLVLGARLQIIGAWLFLNVFSTYAGYFVIGRPLLASQFGIDLLPNLPRWWELERCRDNGNKLGEAAMMMALVDLKLLQAVRPKEVISLAKSALAAVQQLKDRAWEAEGLVTLARSYENTQKGDNMLRAARAAVEAFKQVGDKKGEAKALHYVAAAASLNNEVAEAVRCSSEACEILHELGLACQEAVCHALFGKRWLGHAGVWTVGGASYFFYRHAGPPPDLQHLLQREEERSAAQLRMSNSDAKLLSAHLNMYGAALMRGAVPLRRDTAQEYCRPFAGVLEGITFQGRPLLTPAGGLNLDVFGAAVGSAISMPLLIPGSFLAGALVGESSGYLVSVMQSMQHPTLKALLDAACTRIGQSMPFWQQRFDSELLSKSWAMGTATDSQEMSKSPSSETSRFGPWGSALSLLLFGPLAFNKKSGEDDGRSGGQVPGAAAGWHTWCFYHRDKLTEEGVMPDVASLMQEVHSASWRSSHDSTDLLSTEAAWRLPDLALTSATLRSVEKLWLPLLAQHMWMSTGHLGGDHIEEEAACKTTPASGSLSLKRADLLWADSSAAGNYMSANWTCTDQSWSFSQGSAKGVSVMVPLVDLASNSAELEVITASHRDFDSWKLEEVSLSRVPALAGDILVLDNRTWHRLRMPATGPPRTAVLLHYEYVLESKGEDVAPLRSQPLDAVFWTLVAGFLRIRKAAHSTHDALAARFFQWWGEDKDDT</sequence>
<reference evidence="2" key="1">
    <citation type="submission" date="2021-02" db="EMBL/GenBank/DDBJ databases">
        <authorList>
            <person name="Dougan E. K."/>
            <person name="Rhodes N."/>
            <person name="Thang M."/>
            <person name="Chan C."/>
        </authorList>
    </citation>
    <scope>NUCLEOTIDE SEQUENCE</scope>
</reference>
<dbReference type="AlphaFoldDB" id="A0A812X0I0"/>
<dbReference type="SUPFAM" id="SSF48452">
    <property type="entry name" value="TPR-like"/>
    <property type="match status" value="1"/>
</dbReference>
<evidence type="ECO:0000313" key="2">
    <source>
        <dbReference type="EMBL" id="CAE7699587.1"/>
    </source>
</evidence>
<dbReference type="EMBL" id="CAJNIZ010044737">
    <property type="protein sequence ID" value="CAE7699587.1"/>
    <property type="molecule type" value="Genomic_DNA"/>
</dbReference>
<dbReference type="SUPFAM" id="SSF51197">
    <property type="entry name" value="Clavaminate synthase-like"/>
    <property type="match status" value="1"/>
</dbReference>
<feature type="signal peptide" evidence="1">
    <location>
        <begin position="1"/>
        <end position="24"/>
    </location>
</feature>
<protein>
    <submittedName>
        <fullName evidence="2">Uncharacterized protein</fullName>
    </submittedName>
</protein>
<dbReference type="OrthoDB" id="413227at2759"/>
<dbReference type="InterPro" id="IPR011990">
    <property type="entry name" value="TPR-like_helical_dom_sf"/>
</dbReference>
<dbReference type="Gene3D" id="1.25.40.10">
    <property type="entry name" value="Tetratricopeptide repeat domain"/>
    <property type="match status" value="1"/>
</dbReference>
<evidence type="ECO:0000256" key="1">
    <source>
        <dbReference type="SAM" id="SignalP"/>
    </source>
</evidence>
<dbReference type="Proteomes" id="UP000649617">
    <property type="component" value="Unassembled WGS sequence"/>
</dbReference>
<keyword evidence="3" id="KW-1185">Reference proteome</keyword>
<gene>
    <name evidence="2" type="ORF">SPIL2461_LOCUS19664</name>
</gene>
<name>A0A812X0I0_SYMPI</name>
<dbReference type="Gene3D" id="2.60.120.620">
    <property type="entry name" value="q2cbj1_9rhob like domain"/>
    <property type="match status" value="1"/>
</dbReference>
<keyword evidence="1" id="KW-0732">Signal</keyword>
<evidence type="ECO:0000313" key="3">
    <source>
        <dbReference type="Proteomes" id="UP000649617"/>
    </source>
</evidence>
<comment type="caution">
    <text evidence="2">The sequence shown here is derived from an EMBL/GenBank/DDBJ whole genome shotgun (WGS) entry which is preliminary data.</text>
</comment>